<gene>
    <name evidence="1" type="ORF">SDC9_141208</name>
</gene>
<name>A0A645DXM6_9ZZZZ</name>
<reference evidence="1" key="1">
    <citation type="submission" date="2019-08" db="EMBL/GenBank/DDBJ databases">
        <authorList>
            <person name="Kucharzyk K."/>
            <person name="Murdoch R.W."/>
            <person name="Higgins S."/>
            <person name="Loffler F."/>
        </authorList>
    </citation>
    <scope>NUCLEOTIDE SEQUENCE</scope>
</reference>
<accession>A0A645DXM6</accession>
<sequence>MLEKDLSKYTFSKKTIDLAKSTNSKGVVFFARTGSGATANYAKVVIIKKGNSFLQGTGDNVYVQVYISYQTAAGVPYAIIFAGK</sequence>
<organism evidence="1">
    <name type="scientific">bioreactor metagenome</name>
    <dbReference type="NCBI Taxonomy" id="1076179"/>
    <lineage>
        <taxon>unclassified sequences</taxon>
        <taxon>metagenomes</taxon>
        <taxon>ecological metagenomes</taxon>
    </lineage>
</organism>
<dbReference type="AlphaFoldDB" id="A0A645DXM6"/>
<proteinExistence type="predicted"/>
<comment type="caution">
    <text evidence="1">The sequence shown here is derived from an EMBL/GenBank/DDBJ whole genome shotgun (WGS) entry which is preliminary data.</text>
</comment>
<evidence type="ECO:0000313" key="1">
    <source>
        <dbReference type="EMBL" id="MPM94065.1"/>
    </source>
</evidence>
<protein>
    <submittedName>
        <fullName evidence="1">Uncharacterized protein</fullName>
    </submittedName>
</protein>
<dbReference type="EMBL" id="VSSQ01040759">
    <property type="protein sequence ID" value="MPM94065.1"/>
    <property type="molecule type" value="Genomic_DNA"/>
</dbReference>